<evidence type="ECO:0000313" key="2">
    <source>
        <dbReference type="EnsemblMetazoa" id="XP_020904561.1"/>
    </source>
</evidence>
<dbReference type="GeneID" id="110242856"/>
<dbReference type="Proteomes" id="UP000887567">
    <property type="component" value="Unplaced"/>
</dbReference>
<name>A0A913XGV9_EXADI</name>
<evidence type="ECO:0000313" key="3">
    <source>
        <dbReference type="Proteomes" id="UP000887567"/>
    </source>
</evidence>
<dbReference type="KEGG" id="epa:110242856"/>
<dbReference type="RefSeq" id="XP_020904561.1">
    <property type="nucleotide sequence ID" value="XM_021048902.2"/>
</dbReference>
<dbReference type="SUPFAM" id="SSF57414">
    <property type="entry name" value="Hairpin loop containing domain-like"/>
    <property type="match status" value="1"/>
</dbReference>
<sequence>MFYVYNLKKLDSSWKARYCIEDYINENPSKMFYSSEQSKAALKHHVSHRLYQVPNQYHCMTYCNLGSGCKSFNYNQALMTCELNNATGNMFAHQFKEHYRHYVLLT</sequence>
<feature type="domain" description="Apple" evidence="1">
    <location>
        <begin position="42"/>
        <end position="96"/>
    </location>
</feature>
<dbReference type="InterPro" id="IPR003609">
    <property type="entry name" value="Pan_app"/>
</dbReference>
<dbReference type="Gene3D" id="3.50.4.10">
    <property type="entry name" value="Hepatocyte Growth Factor"/>
    <property type="match status" value="1"/>
</dbReference>
<dbReference type="OrthoDB" id="5961158at2759"/>
<keyword evidence="3" id="KW-1185">Reference proteome</keyword>
<dbReference type="Pfam" id="PF00024">
    <property type="entry name" value="PAN_1"/>
    <property type="match status" value="1"/>
</dbReference>
<dbReference type="AlphaFoldDB" id="A0A913XGV9"/>
<organism evidence="2 3">
    <name type="scientific">Exaiptasia diaphana</name>
    <name type="common">Tropical sea anemone</name>
    <name type="synonym">Aiptasia pulchella</name>
    <dbReference type="NCBI Taxonomy" id="2652724"/>
    <lineage>
        <taxon>Eukaryota</taxon>
        <taxon>Metazoa</taxon>
        <taxon>Cnidaria</taxon>
        <taxon>Anthozoa</taxon>
        <taxon>Hexacorallia</taxon>
        <taxon>Actiniaria</taxon>
        <taxon>Aiptasiidae</taxon>
        <taxon>Exaiptasia</taxon>
    </lineage>
</organism>
<proteinExistence type="predicted"/>
<accession>A0A913XGV9</accession>
<reference evidence="2" key="1">
    <citation type="submission" date="2022-11" db="UniProtKB">
        <authorList>
            <consortium name="EnsemblMetazoa"/>
        </authorList>
    </citation>
    <scope>IDENTIFICATION</scope>
</reference>
<protein>
    <recommendedName>
        <fullName evidence="1">Apple domain-containing protein</fullName>
    </recommendedName>
</protein>
<evidence type="ECO:0000259" key="1">
    <source>
        <dbReference type="Pfam" id="PF00024"/>
    </source>
</evidence>
<dbReference type="EnsemblMetazoa" id="XM_021048902.2">
    <property type="protein sequence ID" value="XP_020904561.1"/>
    <property type="gene ID" value="LOC110242856"/>
</dbReference>